<accession>X1VGY3</accession>
<dbReference type="SUPFAM" id="SSF82171">
    <property type="entry name" value="DPP6 N-terminal domain-like"/>
    <property type="match status" value="1"/>
</dbReference>
<name>X1VGY3_9ZZZZ</name>
<gene>
    <name evidence="2" type="ORF">S12H4_49676</name>
</gene>
<comment type="caution">
    <text evidence="2">The sequence shown here is derived from an EMBL/GenBank/DDBJ whole genome shotgun (WGS) entry which is preliminary data.</text>
</comment>
<organism evidence="2">
    <name type="scientific">marine sediment metagenome</name>
    <dbReference type="NCBI Taxonomy" id="412755"/>
    <lineage>
        <taxon>unclassified sequences</taxon>
        <taxon>metagenomes</taxon>
        <taxon>ecological metagenomes</taxon>
    </lineage>
</organism>
<dbReference type="Pfam" id="PF07676">
    <property type="entry name" value="PD40"/>
    <property type="match status" value="1"/>
</dbReference>
<feature type="domain" description="Dipeptidylpeptidase IV N-terminal" evidence="1">
    <location>
        <begin position="60"/>
        <end position="207"/>
    </location>
</feature>
<dbReference type="InterPro" id="IPR011659">
    <property type="entry name" value="WD40"/>
</dbReference>
<dbReference type="Gene3D" id="2.120.10.30">
    <property type="entry name" value="TolB, C-terminal domain"/>
    <property type="match status" value="1"/>
</dbReference>
<evidence type="ECO:0000259" key="1">
    <source>
        <dbReference type="Pfam" id="PF00930"/>
    </source>
</evidence>
<dbReference type="InterPro" id="IPR011042">
    <property type="entry name" value="6-blade_b-propeller_TolB-like"/>
</dbReference>
<proteinExistence type="predicted"/>
<dbReference type="EMBL" id="BARW01031191">
    <property type="protein sequence ID" value="GAJ13996.1"/>
    <property type="molecule type" value="Genomic_DNA"/>
</dbReference>
<feature type="non-terminal residue" evidence="2">
    <location>
        <position position="1"/>
    </location>
</feature>
<reference evidence="2" key="1">
    <citation type="journal article" date="2014" name="Front. Microbiol.">
        <title>High frequency of phylogenetically diverse reductive dehalogenase-homologous genes in deep subseafloor sedimentary metagenomes.</title>
        <authorList>
            <person name="Kawai M."/>
            <person name="Futagami T."/>
            <person name="Toyoda A."/>
            <person name="Takaki Y."/>
            <person name="Nishi S."/>
            <person name="Hori S."/>
            <person name="Arai W."/>
            <person name="Tsubouchi T."/>
            <person name="Morono Y."/>
            <person name="Uchiyama I."/>
            <person name="Ito T."/>
            <person name="Fujiyama A."/>
            <person name="Inagaki F."/>
            <person name="Takami H."/>
        </authorList>
    </citation>
    <scope>NUCLEOTIDE SEQUENCE</scope>
    <source>
        <strain evidence="2">Expedition CK06-06</strain>
    </source>
</reference>
<dbReference type="AlphaFoldDB" id="X1VGY3"/>
<protein>
    <recommendedName>
        <fullName evidence="1">Dipeptidylpeptidase IV N-terminal domain-containing protein</fullName>
    </recommendedName>
</protein>
<dbReference type="GO" id="GO:0006508">
    <property type="term" value="P:proteolysis"/>
    <property type="evidence" value="ECO:0007669"/>
    <property type="project" value="InterPro"/>
</dbReference>
<dbReference type="Pfam" id="PF00930">
    <property type="entry name" value="DPPIV_N"/>
    <property type="match status" value="1"/>
</dbReference>
<evidence type="ECO:0000313" key="2">
    <source>
        <dbReference type="EMBL" id="GAJ13996.1"/>
    </source>
</evidence>
<sequence length="246" mass="27290">LAFVSSREDHSFIGIYDLKGKSISWISPSVDRDGYPVWSPDGKNIAFIRFAGSLGRPSFREGAKFTLMVADVNSGKAKEIWQCPNETGGFSQYYPSKTLRWAAEDCLVFYSEHEKWMHLYSISVKDKKIICLTPGEYEAEDSFLSDDGKTLIFNSNSGDIDRRHLWSIPVTGGKAKLLTAGEGIEWAPVLASNEKDLVFFCSTASQPAAPAVMSLKGKKKRLIAPEAIPAEFPGQDLVKPQQVIFK</sequence>
<feature type="non-terminal residue" evidence="2">
    <location>
        <position position="246"/>
    </location>
</feature>
<dbReference type="InterPro" id="IPR002469">
    <property type="entry name" value="Peptidase_S9B_N"/>
</dbReference>